<feature type="compositionally biased region" description="Acidic residues" evidence="1">
    <location>
        <begin position="75"/>
        <end position="90"/>
    </location>
</feature>
<name>A0A0D0A230_9AGAM</name>
<gene>
    <name evidence="2" type="ORF">CY34DRAFT_19196</name>
</gene>
<dbReference type="InParanoid" id="A0A0D0A230"/>
<evidence type="ECO:0000313" key="2">
    <source>
        <dbReference type="EMBL" id="KIK32224.1"/>
    </source>
</evidence>
<dbReference type="Proteomes" id="UP000054485">
    <property type="component" value="Unassembled WGS sequence"/>
</dbReference>
<evidence type="ECO:0000256" key="1">
    <source>
        <dbReference type="SAM" id="MobiDB-lite"/>
    </source>
</evidence>
<dbReference type="EMBL" id="KN836333">
    <property type="protein sequence ID" value="KIK32224.1"/>
    <property type="molecule type" value="Genomic_DNA"/>
</dbReference>
<accession>A0A0D0A230</accession>
<feature type="region of interest" description="Disordered" evidence="1">
    <location>
        <begin position="24"/>
        <end position="46"/>
    </location>
</feature>
<evidence type="ECO:0000313" key="3">
    <source>
        <dbReference type="Proteomes" id="UP000054485"/>
    </source>
</evidence>
<proteinExistence type="predicted"/>
<dbReference type="AlphaFoldDB" id="A0A0D0A230"/>
<reference evidence="2 3" key="1">
    <citation type="submission" date="2014-04" db="EMBL/GenBank/DDBJ databases">
        <authorList>
            <consortium name="DOE Joint Genome Institute"/>
            <person name="Kuo A."/>
            <person name="Ruytinx J."/>
            <person name="Rineau F."/>
            <person name="Colpaert J."/>
            <person name="Kohler A."/>
            <person name="Nagy L.G."/>
            <person name="Floudas D."/>
            <person name="Copeland A."/>
            <person name="Barry K.W."/>
            <person name="Cichocki N."/>
            <person name="Veneault-Fourrey C."/>
            <person name="LaButti K."/>
            <person name="Lindquist E.A."/>
            <person name="Lipzen A."/>
            <person name="Lundell T."/>
            <person name="Morin E."/>
            <person name="Murat C."/>
            <person name="Sun H."/>
            <person name="Tunlid A."/>
            <person name="Henrissat B."/>
            <person name="Grigoriev I.V."/>
            <person name="Hibbett D.S."/>
            <person name="Martin F."/>
            <person name="Nordberg H.P."/>
            <person name="Cantor M.N."/>
            <person name="Hua S.X."/>
        </authorList>
    </citation>
    <scope>NUCLEOTIDE SEQUENCE [LARGE SCALE GENOMIC DNA]</scope>
    <source>
        <strain evidence="2 3">UH-Slu-Lm8-n1</strain>
    </source>
</reference>
<dbReference type="OrthoDB" id="2693273at2759"/>
<reference evidence="3" key="2">
    <citation type="submission" date="2015-01" db="EMBL/GenBank/DDBJ databases">
        <title>Evolutionary Origins and Diversification of the Mycorrhizal Mutualists.</title>
        <authorList>
            <consortium name="DOE Joint Genome Institute"/>
            <consortium name="Mycorrhizal Genomics Consortium"/>
            <person name="Kohler A."/>
            <person name="Kuo A."/>
            <person name="Nagy L.G."/>
            <person name="Floudas D."/>
            <person name="Copeland A."/>
            <person name="Barry K.W."/>
            <person name="Cichocki N."/>
            <person name="Veneault-Fourrey C."/>
            <person name="LaButti K."/>
            <person name="Lindquist E.A."/>
            <person name="Lipzen A."/>
            <person name="Lundell T."/>
            <person name="Morin E."/>
            <person name="Murat C."/>
            <person name="Riley R."/>
            <person name="Ohm R."/>
            <person name="Sun H."/>
            <person name="Tunlid A."/>
            <person name="Henrissat B."/>
            <person name="Grigoriev I.V."/>
            <person name="Hibbett D.S."/>
            <person name="Martin F."/>
        </authorList>
    </citation>
    <scope>NUCLEOTIDE SEQUENCE [LARGE SCALE GENOMIC DNA]</scope>
    <source>
        <strain evidence="3">UH-Slu-Lm8-n1</strain>
    </source>
</reference>
<organism evidence="2 3">
    <name type="scientific">Suillus luteus UH-Slu-Lm8-n1</name>
    <dbReference type="NCBI Taxonomy" id="930992"/>
    <lineage>
        <taxon>Eukaryota</taxon>
        <taxon>Fungi</taxon>
        <taxon>Dikarya</taxon>
        <taxon>Basidiomycota</taxon>
        <taxon>Agaricomycotina</taxon>
        <taxon>Agaricomycetes</taxon>
        <taxon>Agaricomycetidae</taxon>
        <taxon>Boletales</taxon>
        <taxon>Suillineae</taxon>
        <taxon>Suillaceae</taxon>
        <taxon>Suillus</taxon>
    </lineage>
</organism>
<sequence>MTEPNLFAATAKRVSKITSKAKAALEEKTMRHSSNKRKPETSRMSIDTINPVLKKIKANLPTDTAPVVLPSTAEDREEELQMSSDDEDETPKDTLKRLMKDWTLPVYAFFDPTPTIKMNGD</sequence>
<dbReference type="HOGENOM" id="CLU_2063007_0_0_1"/>
<feature type="region of interest" description="Disordered" evidence="1">
    <location>
        <begin position="63"/>
        <end position="92"/>
    </location>
</feature>
<protein>
    <submittedName>
        <fullName evidence="2">Uncharacterized protein</fullName>
    </submittedName>
</protein>
<keyword evidence="3" id="KW-1185">Reference proteome</keyword>